<dbReference type="PANTHER" id="PTHR43780">
    <property type="entry name" value="1-AMINOCYCLOPROPANE-1-CARBOXYLATE DEAMINASE-RELATED"/>
    <property type="match status" value="1"/>
</dbReference>
<dbReference type="Proteomes" id="UP000631114">
    <property type="component" value="Unassembled WGS sequence"/>
</dbReference>
<feature type="compositionally biased region" description="Polar residues" evidence="4">
    <location>
        <begin position="414"/>
        <end position="437"/>
    </location>
</feature>
<evidence type="ECO:0000256" key="4">
    <source>
        <dbReference type="SAM" id="MobiDB-lite"/>
    </source>
</evidence>
<evidence type="ECO:0000313" key="5">
    <source>
        <dbReference type="EMBL" id="KAF9606015.1"/>
    </source>
</evidence>
<sequence length="502" mass="56310">MWPAQSYGIKAKMMLIFPFTELQCPLYRCLKKLKFFYLLLKHFFFQRRESFEVNSCDRTFMSQLLDRRWSLLSPESKIHQISLSKLAEQQEGQSAGFAFINNVLPSLGLHMARKEKQAPSFYIVRDDMLHPLVNGNKARKLDGLIPLVEDHFVTDVVKFHPHNFHTVSCAERGLKSHLLLRGEQPDIPTGYNLISTIYGNTVYVPRSLYAKREEMLFKHAELVAGSNGSVICFSDILSTCFTRKKFKEENRVHMNVDKSELAVPQAQNHKRKVVVVNEGAGDAAALLGNHFFGNLHGVIRLVEYMSQIHLFGQEHPMKIVVDSGTGTTAIGLALGALCLGLQWEVIAVMLADTVEGYKKQENRLISDFKRLCGSQCVDLALNGIDDDSCKSDVPPPPLKVYSRRLCATPPLPKCQSSSASPEPSKPTSFSLLESPGTNPAVINDRPIAPRMTKRSFTHTSALLPNGFGGMAKRRREVVDKYQEEVSKWSLKARRIPFGFGGA</sequence>
<gene>
    <name evidence="5" type="ORF">IFM89_021437</name>
</gene>
<keyword evidence="3" id="KW-0663">Pyridoxal phosphate</keyword>
<comment type="cofactor">
    <cofactor evidence="1">
        <name>pyridoxal 5'-phosphate</name>
        <dbReference type="ChEBI" id="CHEBI:597326"/>
    </cofactor>
</comment>
<dbReference type="InterPro" id="IPR027278">
    <property type="entry name" value="ACCD_DCysDesulf"/>
</dbReference>
<name>A0A835HU38_9MAGN</name>
<evidence type="ECO:0000256" key="2">
    <source>
        <dbReference type="ARBA" id="ARBA00008639"/>
    </source>
</evidence>
<comment type="similarity">
    <text evidence="2">Belongs to the ACC deaminase/D-cysteine desulfhydrase family.</text>
</comment>
<evidence type="ECO:0000256" key="1">
    <source>
        <dbReference type="ARBA" id="ARBA00001933"/>
    </source>
</evidence>
<dbReference type="InterPro" id="IPR036052">
    <property type="entry name" value="TrpB-like_PALP_sf"/>
</dbReference>
<organism evidence="5 6">
    <name type="scientific">Coptis chinensis</name>
    <dbReference type="NCBI Taxonomy" id="261450"/>
    <lineage>
        <taxon>Eukaryota</taxon>
        <taxon>Viridiplantae</taxon>
        <taxon>Streptophyta</taxon>
        <taxon>Embryophyta</taxon>
        <taxon>Tracheophyta</taxon>
        <taxon>Spermatophyta</taxon>
        <taxon>Magnoliopsida</taxon>
        <taxon>Ranunculales</taxon>
        <taxon>Ranunculaceae</taxon>
        <taxon>Coptidoideae</taxon>
        <taxon>Coptis</taxon>
    </lineage>
</organism>
<evidence type="ECO:0000256" key="3">
    <source>
        <dbReference type="ARBA" id="ARBA00022898"/>
    </source>
</evidence>
<dbReference type="GO" id="GO:0019148">
    <property type="term" value="F:D-cysteine desulfhydrase activity"/>
    <property type="evidence" value="ECO:0007669"/>
    <property type="project" value="TreeGrafter"/>
</dbReference>
<dbReference type="SUPFAM" id="SSF53686">
    <property type="entry name" value="Tryptophan synthase beta subunit-like PLP-dependent enzymes"/>
    <property type="match status" value="1"/>
</dbReference>
<protein>
    <submittedName>
        <fullName evidence="5">Uncharacterized protein</fullName>
    </submittedName>
</protein>
<comment type="caution">
    <text evidence="5">The sequence shown here is derived from an EMBL/GenBank/DDBJ whole genome shotgun (WGS) entry which is preliminary data.</text>
</comment>
<reference evidence="5 6" key="1">
    <citation type="submission" date="2020-10" db="EMBL/GenBank/DDBJ databases">
        <title>The Coptis chinensis genome and diversification of protoberbering-type alkaloids.</title>
        <authorList>
            <person name="Wang B."/>
            <person name="Shu S."/>
            <person name="Song C."/>
            <person name="Liu Y."/>
        </authorList>
    </citation>
    <scope>NUCLEOTIDE SEQUENCE [LARGE SCALE GENOMIC DNA]</scope>
    <source>
        <strain evidence="5">HL-2020</strain>
        <tissue evidence="5">Leaf</tissue>
    </source>
</reference>
<dbReference type="OrthoDB" id="10266364at2759"/>
<proteinExistence type="inferred from homology"/>
<dbReference type="AlphaFoldDB" id="A0A835HU38"/>
<accession>A0A835HU38</accession>
<keyword evidence="6" id="KW-1185">Reference proteome</keyword>
<dbReference type="Gene3D" id="3.40.50.1100">
    <property type="match status" value="3"/>
</dbReference>
<evidence type="ECO:0000313" key="6">
    <source>
        <dbReference type="Proteomes" id="UP000631114"/>
    </source>
</evidence>
<feature type="region of interest" description="Disordered" evidence="4">
    <location>
        <begin position="411"/>
        <end position="448"/>
    </location>
</feature>
<dbReference type="PANTHER" id="PTHR43780:SF7">
    <property type="entry name" value="D-CYSTEINE DESULFHYDRASE 2, MITOCHONDRIAL"/>
    <property type="match status" value="1"/>
</dbReference>
<dbReference type="EMBL" id="JADFTS010000005">
    <property type="protein sequence ID" value="KAF9606015.1"/>
    <property type="molecule type" value="Genomic_DNA"/>
</dbReference>